<keyword evidence="1 3" id="KW-0479">Metal-binding</keyword>
<sequence length="381" mass="40159">MVEFVSVPGLPEVTRAHFGDRRKRLREELAQRGVAAMLVTGLVNIRYLSGFSGSNGALLIVDEEHGGDDATILCTDGRYTTQAAEQAPDIDVEIARASAVALAKCAASRLGGVTLGFESHLVTVDQHTKLIAEAPTLTWTSAPGIVETLRMVKDDAEAALLRRACAIGDAALAELITSGALRPGRTELDVARELESLMFDAGADAVAFETIVAAGAHSAIPHHRPARSVLQAGDFVKIDFGAVARGYHSDMTRTFVLKTEPQQWQRDVYELVHAAQAAGREALTPGVAGADVDGAARAVISDAGYGERFVHSLGHGVGLEIHEAPALAQTATGRLLSSTAVTVEPGVYLPGRGGVRIEDTLIVREGGPELLTHTSKDLTVV</sequence>
<dbReference type="SUPFAM" id="SSF53092">
    <property type="entry name" value="Creatinase/prolidase N-terminal domain"/>
    <property type="match status" value="1"/>
</dbReference>
<gene>
    <name evidence="6" type="ordered locus">AS9A_1850</name>
</gene>
<keyword evidence="2" id="KW-0378">Hydrolase</keyword>
<keyword evidence="6" id="KW-0031">Aminopeptidase</keyword>
<evidence type="ECO:0000256" key="1">
    <source>
        <dbReference type="ARBA" id="ARBA00022723"/>
    </source>
</evidence>
<dbReference type="InterPro" id="IPR000587">
    <property type="entry name" value="Creatinase_N"/>
</dbReference>
<dbReference type="InterPro" id="IPR001131">
    <property type="entry name" value="Peptidase_M24B_aminopep-P_CS"/>
</dbReference>
<dbReference type="PANTHER" id="PTHR46112:SF8">
    <property type="entry name" value="CYTOPLASMIC PEPTIDASE PEPQ-RELATED"/>
    <property type="match status" value="1"/>
</dbReference>
<dbReference type="KEGG" id="asd:AS9A_1850"/>
<dbReference type="Gene3D" id="3.90.230.10">
    <property type="entry name" value="Creatinase/methionine aminopeptidase superfamily"/>
    <property type="match status" value="1"/>
</dbReference>
<dbReference type="InterPro" id="IPR029149">
    <property type="entry name" value="Creatin/AminoP/Spt16_N"/>
</dbReference>
<protein>
    <submittedName>
        <fullName evidence="6">Putative aminopeptidase</fullName>
    </submittedName>
</protein>
<dbReference type="OrthoDB" id="9806388at2"/>
<dbReference type="Pfam" id="PF01321">
    <property type="entry name" value="Creatinase_N"/>
    <property type="match status" value="1"/>
</dbReference>
<dbReference type="EMBL" id="CP002786">
    <property type="protein sequence ID" value="AEF40299.1"/>
    <property type="molecule type" value="Genomic_DNA"/>
</dbReference>
<evidence type="ECO:0000259" key="5">
    <source>
        <dbReference type="Pfam" id="PF01321"/>
    </source>
</evidence>
<proteinExistence type="inferred from homology"/>
<dbReference type="RefSeq" id="WP_013806648.1">
    <property type="nucleotide sequence ID" value="NC_015564.1"/>
</dbReference>
<dbReference type="Gene3D" id="3.40.350.10">
    <property type="entry name" value="Creatinase/prolidase N-terminal domain"/>
    <property type="match status" value="1"/>
</dbReference>
<accession>F6EMD9</accession>
<dbReference type="CDD" id="cd01092">
    <property type="entry name" value="APP-like"/>
    <property type="match status" value="1"/>
</dbReference>
<keyword evidence="7" id="KW-1185">Reference proteome</keyword>
<comment type="similarity">
    <text evidence="3">Belongs to the peptidase M24B family.</text>
</comment>
<dbReference type="GO" id="GO:0004177">
    <property type="term" value="F:aminopeptidase activity"/>
    <property type="evidence" value="ECO:0007669"/>
    <property type="project" value="UniProtKB-KW"/>
</dbReference>
<evidence type="ECO:0000256" key="2">
    <source>
        <dbReference type="ARBA" id="ARBA00022801"/>
    </source>
</evidence>
<dbReference type="PANTHER" id="PTHR46112">
    <property type="entry name" value="AMINOPEPTIDASE"/>
    <property type="match status" value="1"/>
</dbReference>
<feature type="domain" description="Creatinase N-terminal" evidence="5">
    <location>
        <begin position="21"/>
        <end position="152"/>
    </location>
</feature>
<evidence type="ECO:0000313" key="7">
    <source>
        <dbReference type="Proteomes" id="UP000009235"/>
    </source>
</evidence>
<reference evidence="6 7" key="1">
    <citation type="journal article" date="2011" name="J. Bacteriol.">
        <title>Complete genome sequence of Amycolicicoccus subflavus DQS3-9A1T, an actinomycete isolated from crude oil-polluted soil.</title>
        <authorList>
            <person name="Cai M."/>
            <person name="Chen W.M."/>
            <person name="Nie Y."/>
            <person name="Chi C.Q."/>
            <person name="Wang Y.N."/>
            <person name="Tang Y.Q."/>
            <person name="Li G.Y."/>
            <person name="Wu X.L."/>
        </authorList>
    </citation>
    <scope>NUCLEOTIDE SEQUENCE [LARGE SCALE GENOMIC DNA]</scope>
    <source>
        <strain evidence="7">DSM 45089 / DQS3-9A1</strain>
    </source>
</reference>
<organism evidence="6 7">
    <name type="scientific">Hoyosella subflava (strain DSM 45089 / JCM 17490 / NBRC 109087 / DQS3-9A1)</name>
    <name type="common">Amycolicicoccus subflavus</name>
    <dbReference type="NCBI Taxonomy" id="443218"/>
    <lineage>
        <taxon>Bacteria</taxon>
        <taxon>Bacillati</taxon>
        <taxon>Actinomycetota</taxon>
        <taxon>Actinomycetes</taxon>
        <taxon>Mycobacteriales</taxon>
        <taxon>Hoyosellaceae</taxon>
        <taxon>Hoyosella</taxon>
    </lineage>
</organism>
<keyword evidence="6" id="KW-0645">Protease</keyword>
<dbReference type="GO" id="GO:0046872">
    <property type="term" value="F:metal ion binding"/>
    <property type="evidence" value="ECO:0007669"/>
    <property type="project" value="UniProtKB-KW"/>
</dbReference>
<evidence type="ECO:0000256" key="3">
    <source>
        <dbReference type="RuleBase" id="RU000590"/>
    </source>
</evidence>
<dbReference type="HOGENOM" id="CLU_017266_4_0_11"/>
<evidence type="ECO:0000259" key="4">
    <source>
        <dbReference type="Pfam" id="PF00557"/>
    </source>
</evidence>
<dbReference type="InterPro" id="IPR036005">
    <property type="entry name" value="Creatinase/aminopeptidase-like"/>
</dbReference>
<dbReference type="Proteomes" id="UP000009235">
    <property type="component" value="Chromosome"/>
</dbReference>
<dbReference type="STRING" id="443218.AS9A_1850"/>
<feature type="domain" description="Peptidase M24" evidence="4">
    <location>
        <begin position="160"/>
        <end position="365"/>
    </location>
</feature>
<dbReference type="AlphaFoldDB" id="F6EMD9"/>
<dbReference type="InterPro" id="IPR000994">
    <property type="entry name" value="Pept_M24"/>
</dbReference>
<dbReference type="Pfam" id="PF00557">
    <property type="entry name" value="Peptidase_M24"/>
    <property type="match status" value="1"/>
</dbReference>
<dbReference type="eggNOG" id="COG0006">
    <property type="taxonomic scope" value="Bacteria"/>
</dbReference>
<name>F6EMD9_HOYSD</name>
<dbReference type="SUPFAM" id="SSF55920">
    <property type="entry name" value="Creatinase/aminopeptidase"/>
    <property type="match status" value="1"/>
</dbReference>
<evidence type="ECO:0000313" key="6">
    <source>
        <dbReference type="EMBL" id="AEF40299.1"/>
    </source>
</evidence>
<dbReference type="PROSITE" id="PS00491">
    <property type="entry name" value="PROLINE_PEPTIDASE"/>
    <property type="match status" value="1"/>
</dbReference>
<dbReference type="InterPro" id="IPR050659">
    <property type="entry name" value="Peptidase_M24B"/>
</dbReference>